<keyword evidence="5" id="KW-1185">Reference proteome</keyword>
<keyword evidence="4" id="KW-0808">Transferase</keyword>
<feature type="domain" description="PglD N-terminal" evidence="3">
    <location>
        <begin position="5"/>
        <end position="77"/>
    </location>
</feature>
<dbReference type="PANTHER" id="PTHR43300:SF7">
    <property type="entry name" value="UDP-N-ACETYLBACILLOSAMINE N-ACETYLTRANSFERASE"/>
    <property type="match status" value="1"/>
</dbReference>
<dbReference type="GeneID" id="63935136"/>
<dbReference type="Proteomes" id="UP000255425">
    <property type="component" value="Unassembled WGS sequence"/>
</dbReference>
<dbReference type="InterPro" id="IPR050179">
    <property type="entry name" value="Trans_hexapeptide_repeat"/>
</dbReference>
<sequence length="206" mass="22265">MSKPVLLIGMGGHSKVIKDIIENDAKFYVAGYLDDAINNYHKEHQLIYDNLKRIDNYKNDYYFVIAIGDNFVREKIFIKSHISIEQFPVLIHSTACVSPSASIGYGTVVMPLAVVNADTTIGVHSIVNTSSVIEHDNVIGDYVHISPNAVLAGGVEVGAFTHIALNTTVLPQVNIGKKCVVGAGSTVIKDVKSESTVIGTPAKIKE</sequence>
<dbReference type="PANTHER" id="PTHR43300">
    <property type="entry name" value="ACETYLTRANSFERASE"/>
    <property type="match status" value="1"/>
</dbReference>
<evidence type="ECO:0000259" key="3">
    <source>
        <dbReference type="Pfam" id="PF17836"/>
    </source>
</evidence>
<evidence type="ECO:0000256" key="1">
    <source>
        <dbReference type="PIRSR" id="PIRSR620019-1"/>
    </source>
</evidence>
<evidence type="ECO:0000256" key="2">
    <source>
        <dbReference type="PIRSR" id="PIRSR620019-2"/>
    </source>
</evidence>
<dbReference type="EC" id="2.3.1.89" evidence="4"/>
<dbReference type="Gene3D" id="2.160.10.10">
    <property type="entry name" value="Hexapeptide repeat proteins"/>
    <property type="match status" value="1"/>
</dbReference>
<keyword evidence="4" id="KW-0012">Acyltransferase</keyword>
<accession>A0A380GXF8</accession>
<name>A0A380GXF8_9STAP</name>
<proteinExistence type="predicted"/>
<feature type="active site" description="Proton acceptor" evidence="1">
    <location>
        <position position="135"/>
    </location>
</feature>
<dbReference type="InterPro" id="IPR041561">
    <property type="entry name" value="PglD_N"/>
</dbReference>
<feature type="site" description="Increases basicity of active site His" evidence="1">
    <location>
        <position position="136"/>
    </location>
</feature>
<dbReference type="CDD" id="cd03360">
    <property type="entry name" value="LbH_AT_putative"/>
    <property type="match status" value="1"/>
</dbReference>
<dbReference type="EMBL" id="UHDZ01000001">
    <property type="protein sequence ID" value="SUM67949.1"/>
    <property type="molecule type" value="Genomic_DNA"/>
</dbReference>
<dbReference type="GO" id="GO:0047200">
    <property type="term" value="F:tetrahydrodipicolinate N-acetyltransferase activity"/>
    <property type="evidence" value="ECO:0007669"/>
    <property type="project" value="UniProtKB-EC"/>
</dbReference>
<reference evidence="4 5" key="1">
    <citation type="submission" date="2018-06" db="EMBL/GenBank/DDBJ databases">
        <authorList>
            <consortium name="Pathogen Informatics"/>
            <person name="Doyle S."/>
        </authorList>
    </citation>
    <scope>NUCLEOTIDE SEQUENCE [LARGE SCALE GENOMIC DNA]</scope>
    <source>
        <strain evidence="4 5">NCTC11807</strain>
    </source>
</reference>
<evidence type="ECO:0000313" key="5">
    <source>
        <dbReference type="Proteomes" id="UP000255425"/>
    </source>
</evidence>
<dbReference type="RefSeq" id="WP_115312589.1">
    <property type="nucleotide sequence ID" value="NZ_CP066042.1"/>
</dbReference>
<dbReference type="AlphaFoldDB" id="A0A380GXF8"/>
<dbReference type="SUPFAM" id="SSF51161">
    <property type="entry name" value="Trimeric LpxA-like enzymes"/>
    <property type="match status" value="1"/>
</dbReference>
<feature type="binding site" evidence="2">
    <location>
        <position position="144"/>
    </location>
    <ligand>
        <name>acetyl-CoA</name>
        <dbReference type="ChEBI" id="CHEBI:57288"/>
    </ligand>
</feature>
<organism evidence="4 5">
    <name type="scientific">Staphylococcus saccharolyticus</name>
    <dbReference type="NCBI Taxonomy" id="33028"/>
    <lineage>
        <taxon>Bacteria</taxon>
        <taxon>Bacillati</taxon>
        <taxon>Bacillota</taxon>
        <taxon>Bacilli</taxon>
        <taxon>Bacillales</taxon>
        <taxon>Staphylococcaceae</taxon>
        <taxon>Staphylococcus</taxon>
    </lineage>
</organism>
<dbReference type="InterPro" id="IPR020019">
    <property type="entry name" value="AcTrfase_PglD-like"/>
</dbReference>
<protein>
    <submittedName>
        <fullName evidence="4">2,3,4,5-tetrahydropyridine-2,6-carboxylate N-succinyltransferase</fullName>
        <ecNumber evidence="4">2.3.1.89</ecNumber>
    </submittedName>
</protein>
<dbReference type="Gene3D" id="3.40.50.20">
    <property type="match status" value="1"/>
</dbReference>
<dbReference type="InterPro" id="IPR011004">
    <property type="entry name" value="Trimer_LpxA-like_sf"/>
</dbReference>
<dbReference type="Pfam" id="PF17836">
    <property type="entry name" value="PglD_N"/>
    <property type="match status" value="1"/>
</dbReference>
<dbReference type="NCBIfam" id="TIGR03570">
    <property type="entry name" value="NeuD_NnaD"/>
    <property type="match status" value="1"/>
</dbReference>
<feature type="binding site" evidence="2">
    <location>
        <position position="68"/>
    </location>
    <ligand>
        <name>substrate</name>
    </ligand>
</feature>
<gene>
    <name evidence="4" type="primary">dapD</name>
    <name evidence="4" type="ORF">NCTC11807_00363</name>
</gene>
<evidence type="ECO:0000313" key="4">
    <source>
        <dbReference type="EMBL" id="SUM67949.1"/>
    </source>
</evidence>